<dbReference type="Gene3D" id="3.40.190.150">
    <property type="entry name" value="Bordetella uptake gene, domain 1"/>
    <property type="match status" value="1"/>
</dbReference>
<dbReference type="PANTHER" id="PTHR42928:SF5">
    <property type="entry name" value="BLR1237 PROTEIN"/>
    <property type="match status" value="1"/>
</dbReference>
<keyword evidence="5" id="KW-1185">Reference proteome</keyword>
<dbReference type="PROSITE" id="PS51257">
    <property type="entry name" value="PROKAR_LIPOPROTEIN"/>
    <property type="match status" value="1"/>
</dbReference>
<gene>
    <name evidence="4" type="ORF">WMO41_08505</name>
</gene>
<feature type="signal peptide" evidence="3">
    <location>
        <begin position="1"/>
        <end position="24"/>
    </location>
</feature>
<organism evidence="4 5">
    <name type="scientific">Ventrimonas faecis</name>
    <dbReference type="NCBI Taxonomy" id="3133170"/>
    <lineage>
        <taxon>Bacteria</taxon>
        <taxon>Bacillati</taxon>
        <taxon>Bacillota</taxon>
        <taxon>Clostridia</taxon>
        <taxon>Lachnospirales</taxon>
        <taxon>Lachnospiraceae</taxon>
        <taxon>Ventrimonas</taxon>
    </lineage>
</organism>
<keyword evidence="3" id="KW-0732">Signal</keyword>
<accession>A0ABV1HNN3</accession>
<protein>
    <submittedName>
        <fullName evidence="4">Tripartite tricarboxylate transporter substrate binding protein</fullName>
    </submittedName>
</protein>
<feature type="chain" id="PRO_5045216914" evidence="3">
    <location>
        <begin position="25"/>
        <end position="351"/>
    </location>
</feature>
<dbReference type="PIRSF" id="PIRSF017082">
    <property type="entry name" value="YflP"/>
    <property type="match status" value="1"/>
</dbReference>
<sequence>MRKWRKAAAMCMAAVMMCSMTACGSGNKESADTTAAPAETKAEGSEAAAESSEAGASTWTPEENVTMIVAYKAGSGTDNTARVLSQYATKYVGKTIVIDNQEGGSGSIGWTALANAKPDGYTLGFVNLPTLCSNIVDGLANYTMEDYVPICNHVNETALVLVAANSQFDTLEDLVTYAKEHPGELKASTNGNKASNHIGAQLLANSADFEYTDIPYGGTADQLLALRQGEVDFSVAKEADIASMTSEVKVLGVFDTKRMESMPDVPTLGELGYYDQWYGSARAIVAPKGTPQEIIDFYADAFKKAMEDPEYVDAAEKAGVTTAYMDPEETQKLLNDQYTFCTDVSSKLWNE</sequence>
<reference evidence="4 5" key="1">
    <citation type="submission" date="2024-03" db="EMBL/GenBank/DDBJ databases">
        <title>Human intestinal bacterial collection.</title>
        <authorList>
            <person name="Pauvert C."/>
            <person name="Hitch T.C.A."/>
            <person name="Clavel T."/>
        </authorList>
    </citation>
    <scope>NUCLEOTIDE SEQUENCE [LARGE SCALE GENOMIC DNA]</scope>
    <source>
        <strain evidence="4 5">CLA-AP-H27</strain>
    </source>
</reference>
<feature type="region of interest" description="Disordered" evidence="2">
    <location>
        <begin position="28"/>
        <end position="58"/>
    </location>
</feature>
<dbReference type="CDD" id="cd07012">
    <property type="entry name" value="PBP2_Bug_TTT"/>
    <property type="match status" value="1"/>
</dbReference>
<feature type="compositionally biased region" description="Low complexity" evidence="2">
    <location>
        <begin position="45"/>
        <end position="57"/>
    </location>
</feature>
<dbReference type="InterPro" id="IPR042100">
    <property type="entry name" value="Bug_dom1"/>
</dbReference>
<proteinExistence type="inferred from homology"/>
<dbReference type="PANTHER" id="PTHR42928">
    <property type="entry name" value="TRICARBOXYLATE-BINDING PROTEIN"/>
    <property type="match status" value="1"/>
</dbReference>
<evidence type="ECO:0000313" key="5">
    <source>
        <dbReference type="Proteomes" id="UP001437460"/>
    </source>
</evidence>
<dbReference type="InterPro" id="IPR005064">
    <property type="entry name" value="BUG"/>
</dbReference>
<comment type="caution">
    <text evidence="4">The sequence shown here is derived from an EMBL/GenBank/DDBJ whole genome shotgun (WGS) entry which is preliminary data.</text>
</comment>
<name>A0ABV1HNN3_9FIRM</name>
<dbReference type="Proteomes" id="UP001437460">
    <property type="component" value="Unassembled WGS sequence"/>
</dbReference>
<dbReference type="SUPFAM" id="SSF53850">
    <property type="entry name" value="Periplasmic binding protein-like II"/>
    <property type="match status" value="1"/>
</dbReference>
<evidence type="ECO:0000256" key="2">
    <source>
        <dbReference type="SAM" id="MobiDB-lite"/>
    </source>
</evidence>
<dbReference type="EMBL" id="JBBMFJ010000015">
    <property type="protein sequence ID" value="MEQ2563203.1"/>
    <property type="molecule type" value="Genomic_DNA"/>
</dbReference>
<dbReference type="RefSeq" id="WP_177292482.1">
    <property type="nucleotide sequence ID" value="NZ_JBBMFJ010000015.1"/>
</dbReference>
<evidence type="ECO:0000256" key="1">
    <source>
        <dbReference type="ARBA" id="ARBA00006987"/>
    </source>
</evidence>
<evidence type="ECO:0000313" key="4">
    <source>
        <dbReference type="EMBL" id="MEQ2563203.1"/>
    </source>
</evidence>
<comment type="similarity">
    <text evidence="1">Belongs to the UPF0065 (bug) family.</text>
</comment>
<dbReference type="Pfam" id="PF03401">
    <property type="entry name" value="TctC"/>
    <property type="match status" value="1"/>
</dbReference>
<evidence type="ECO:0000256" key="3">
    <source>
        <dbReference type="SAM" id="SignalP"/>
    </source>
</evidence>
<dbReference type="Gene3D" id="3.40.190.10">
    <property type="entry name" value="Periplasmic binding protein-like II"/>
    <property type="match status" value="1"/>
</dbReference>